<evidence type="ECO:0000259" key="2">
    <source>
        <dbReference type="PROSITE" id="PS51762"/>
    </source>
</evidence>
<organism evidence="3 4">
    <name type="scientific">Ceriporiopsis subvermispora (strain B)</name>
    <name type="common">White-rot fungus</name>
    <name type="synonym">Gelatoporia subvermispora</name>
    <dbReference type="NCBI Taxonomy" id="914234"/>
    <lineage>
        <taxon>Eukaryota</taxon>
        <taxon>Fungi</taxon>
        <taxon>Dikarya</taxon>
        <taxon>Basidiomycota</taxon>
        <taxon>Agaricomycotina</taxon>
        <taxon>Agaricomycetes</taxon>
        <taxon>Polyporales</taxon>
        <taxon>Gelatoporiaceae</taxon>
        <taxon>Gelatoporia</taxon>
    </lineage>
</organism>
<dbReference type="Pfam" id="PF26113">
    <property type="entry name" value="GH16_XgeA"/>
    <property type="match status" value="1"/>
</dbReference>
<name>M2P6T9_CERS8</name>
<dbReference type="GO" id="GO:0004553">
    <property type="term" value="F:hydrolase activity, hydrolyzing O-glycosyl compounds"/>
    <property type="evidence" value="ECO:0007669"/>
    <property type="project" value="InterPro"/>
</dbReference>
<dbReference type="GO" id="GO:0009251">
    <property type="term" value="P:glucan catabolic process"/>
    <property type="evidence" value="ECO:0007669"/>
    <property type="project" value="TreeGrafter"/>
</dbReference>
<accession>M2P6T9</accession>
<dbReference type="AlphaFoldDB" id="M2P6T9"/>
<feature type="domain" description="GH16" evidence="2">
    <location>
        <begin position="39"/>
        <end position="292"/>
    </location>
</feature>
<sequence>MISFLLLYLCVFLLTSVGGQARKYSLHQNNVGADFLENFVWEITKNPPGGRVMYTMQSDALSQNLVNAHGNTFVMRVDDTATLSSSDLGRKSVRIKTKEQYTTHVAVFDIRHMPQGYGTWPALWEADDTVGVANGELDIMEGVNNVSPSYTTLHTGGSCTMPANRTQKGTAKNNDCRFSSGRTSGYSGCTVASPYSSTYGPTFNANGGGYYVLERTPEAISVWFWSRNDKSVPASIKDGSHTIDTTSWNSPPIAYFLSSPSCDLSANMKSHSIIINTMLCGPWAGSRFDALGIQGTCIDADYVNDNPSAFKDAYWDIAALRIYLKSSDPSYVSLMAPTPSSVPFVPEGYPAMQYAHSRESFLLPWGVALWAAYRLVCTARRTQ</sequence>
<dbReference type="Gene3D" id="2.60.120.200">
    <property type="match status" value="1"/>
</dbReference>
<dbReference type="PANTHER" id="PTHR10963">
    <property type="entry name" value="GLYCOSYL HYDROLASE-RELATED"/>
    <property type="match status" value="1"/>
</dbReference>
<protein>
    <submittedName>
        <fullName evidence="3">Glycoside hydrolase family 16 protein</fullName>
    </submittedName>
</protein>
<dbReference type="EMBL" id="KB445825">
    <property type="protein sequence ID" value="EMD31034.1"/>
    <property type="molecule type" value="Genomic_DNA"/>
</dbReference>
<dbReference type="OrthoDB" id="192832at2759"/>
<keyword evidence="4" id="KW-1185">Reference proteome</keyword>
<proteinExistence type="predicted"/>
<evidence type="ECO:0000313" key="4">
    <source>
        <dbReference type="Proteomes" id="UP000016930"/>
    </source>
</evidence>
<dbReference type="PROSITE" id="PS51762">
    <property type="entry name" value="GH16_2"/>
    <property type="match status" value="1"/>
</dbReference>
<dbReference type="SUPFAM" id="SSF49899">
    <property type="entry name" value="Concanavalin A-like lectins/glucanases"/>
    <property type="match status" value="1"/>
</dbReference>
<reference evidence="3 4" key="1">
    <citation type="journal article" date="2012" name="Proc. Natl. Acad. Sci. U.S.A.">
        <title>Comparative genomics of Ceriporiopsis subvermispora and Phanerochaete chrysosporium provide insight into selective ligninolysis.</title>
        <authorList>
            <person name="Fernandez-Fueyo E."/>
            <person name="Ruiz-Duenas F.J."/>
            <person name="Ferreira P."/>
            <person name="Floudas D."/>
            <person name="Hibbett D.S."/>
            <person name="Canessa P."/>
            <person name="Larrondo L.F."/>
            <person name="James T.Y."/>
            <person name="Seelenfreund D."/>
            <person name="Lobos S."/>
            <person name="Polanco R."/>
            <person name="Tello M."/>
            <person name="Honda Y."/>
            <person name="Watanabe T."/>
            <person name="Watanabe T."/>
            <person name="Ryu J.S."/>
            <person name="Kubicek C.P."/>
            <person name="Schmoll M."/>
            <person name="Gaskell J."/>
            <person name="Hammel K.E."/>
            <person name="St John F.J."/>
            <person name="Vanden Wymelenberg A."/>
            <person name="Sabat G."/>
            <person name="Splinter BonDurant S."/>
            <person name="Syed K."/>
            <person name="Yadav J.S."/>
            <person name="Doddapaneni H."/>
            <person name="Subramanian V."/>
            <person name="Lavin J.L."/>
            <person name="Oguiza J.A."/>
            <person name="Perez G."/>
            <person name="Pisabarro A.G."/>
            <person name="Ramirez L."/>
            <person name="Santoyo F."/>
            <person name="Master E."/>
            <person name="Coutinho P.M."/>
            <person name="Henrissat B."/>
            <person name="Lombard V."/>
            <person name="Magnuson J.K."/>
            <person name="Kuees U."/>
            <person name="Hori C."/>
            <person name="Igarashi K."/>
            <person name="Samejima M."/>
            <person name="Held B.W."/>
            <person name="Barry K.W."/>
            <person name="LaButti K.M."/>
            <person name="Lapidus A."/>
            <person name="Lindquist E.A."/>
            <person name="Lucas S.M."/>
            <person name="Riley R."/>
            <person name="Salamov A.A."/>
            <person name="Hoffmeister D."/>
            <person name="Schwenk D."/>
            <person name="Hadar Y."/>
            <person name="Yarden O."/>
            <person name="de Vries R.P."/>
            <person name="Wiebenga A."/>
            <person name="Stenlid J."/>
            <person name="Eastwood D."/>
            <person name="Grigoriev I.V."/>
            <person name="Berka R.M."/>
            <person name="Blanchette R.A."/>
            <person name="Kersten P."/>
            <person name="Martinez A.T."/>
            <person name="Vicuna R."/>
            <person name="Cullen D."/>
        </authorList>
    </citation>
    <scope>NUCLEOTIDE SEQUENCE [LARGE SCALE GENOMIC DNA]</scope>
    <source>
        <strain evidence="3 4">B</strain>
    </source>
</reference>
<dbReference type="Proteomes" id="UP000016930">
    <property type="component" value="Unassembled WGS sequence"/>
</dbReference>
<keyword evidence="1" id="KW-0732">Signal</keyword>
<dbReference type="HOGENOM" id="CLU_016972_1_1_1"/>
<gene>
    <name evidence="3" type="ORF">CERSUDRAFT_163544</name>
</gene>
<evidence type="ECO:0000313" key="3">
    <source>
        <dbReference type="EMBL" id="EMD31034.1"/>
    </source>
</evidence>
<dbReference type="InterPro" id="IPR000757">
    <property type="entry name" value="Beta-glucanase-like"/>
</dbReference>
<keyword evidence="3" id="KW-0378">Hydrolase</keyword>
<dbReference type="PANTHER" id="PTHR10963:SF24">
    <property type="entry name" value="GLYCOSIDASE C21B10.07-RELATED"/>
    <property type="match status" value="1"/>
</dbReference>
<feature type="signal peptide" evidence="1">
    <location>
        <begin position="1"/>
        <end position="21"/>
    </location>
</feature>
<dbReference type="InterPro" id="IPR050546">
    <property type="entry name" value="Glycosyl_Hydrlase_16"/>
</dbReference>
<feature type="chain" id="PRO_5004022019" evidence="1">
    <location>
        <begin position="22"/>
        <end position="383"/>
    </location>
</feature>
<dbReference type="STRING" id="914234.M2P6T9"/>
<evidence type="ECO:0000256" key="1">
    <source>
        <dbReference type="SAM" id="SignalP"/>
    </source>
</evidence>
<dbReference type="InterPro" id="IPR013320">
    <property type="entry name" value="ConA-like_dom_sf"/>
</dbReference>